<dbReference type="Pfam" id="PF00106">
    <property type="entry name" value="adh_short"/>
    <property type="match status" value="1"/>
</dbReference>
<dbReference type="GO" id="GO:0016491">
    <property type="term" value="F:oxidoreductase activity"/>
    <property type="evidence" value="ECO:0007669"/>
    <property type="project" value="UniProtKB-KW"/>
</dbReference>
<comment type="caution">
    <text evidence="4">The sequence shown here is derived from an EMBL/GenBank/DDBJ whole genome shotgun (WGS) entry which is preliminary data.</text>
</comment>
<name>A0AAD4MXP1_9BILA</name>
<sequence>MTMEEEGPDVVIYIGFGVAISFVLYVLRQWIKGKQFTEKVSAKGKVAIVTGASSGIGRQLVRELNLRYVKVYMMCRSVEKGRQTARDLAGRYGCHPDRMIVMEGDLTSFESIRKFVKEFDKEEEKLDVLINNAGVMFHPKFEKTVDGHELTWQSNYLGHFLLTELLLPKLEKCPDGGRIVNVSSELHKKADTVDMDVCNDKKKFDRWIKTYARSKLANVMHAVALTKRIRSKDSASKISVNSCHPGVVNTDLVPIPLYRNVIKKIFLPLIWFIMKTEQDGAQTPLYLALSKKVNGISGKYFSESELASAHDFAQDENACEVLYNSSVEACQLDQSRY</sequence>
<keyword evidence="3" id="KW-0472">Membrane</keyword>
<evidence type="ECO:0000313" key="4">
    <source>
        <dbReference type="EMBL" id="KAI1709951.1"/>
    </source>
</evidence>
<dbReference type="PRINTS" id="PR00081">
    <property type="entry name" value="GDHRDH"/>
</dbReference>
<dbReference type="AlphaFoldDB" id="A0AAD4MXP1"/>
<accession>A0AAD4MXP1</accession>
<organism evidence="4 5">
    <name type="scientific">Ditylenchus destructor</name>
    <dbReference type="NCBI Taxonomy" id="166010"/>
    <lineage>
        <taxon>Eukaryota</taxon>
        <taxon>Metazoa</taxon>
        <taxon>Ecdysozoa</taxon>
        <taxon>Nematoda</taxon>
        <taxon>Chromadorea</taxon>
        <taxon>Rhabditida</taxon>
        <taxon>Tylenchina</taxon>
        <taxon>Tylenchomorpha</taxon>
        <taxon>Sphaerularioidea</taxon>
        <taxon>Anguinidae</taxon>
        <taxon>Anguininae</taxon>
        <taxon>Ditylenchus</taxon>
    </lineage>
</organism>
<gene>
    <name evidence="4" type="ORF">DdX_10961</name>
</gene>
<keyword evidence="3" id="KW-0812">Transmembrane</keyword>
<dbReference type="InterPro" id="IPR036291">
    <property type="entry name" value="NAD(P)-bd_dom_sf"/>
</dbReference>
<dbReference type="PANTHER" id="PTHR43157:SF31">
    <property type="entry name" value="PHOSPHATIDYLINOSITOL-GLYCAN BIOSYNTHESIS CLASS F PROTEIN"/>
    <property type="match status" value="1"/>
</dbReference>
<evidence type="ECO:0000313" key="5">
    <source>
        <dbReference type="Proteomes" id="UP001201812"/>
    </source>
</evidence>
<feature type="transmembrane region" description="Helical" evidence="3">
    <location>
        <begin position="12"/>
        <end position="31"/>
    </location>
</feature>
<evidence type="ECO:0000256" key="2">
    <source>
        <dbReference type="RuleBase" id="RU000363"/>
    </source>
</evidence>
<keyword evidence="3" id="KW-1133">Transmembrane helix</keyword>
<protein>
    <submittedName>
        <fullName evidence="4">Short chain dehydrogenase domain-containing protein</fullName>
    </submittedName>
</protein>
<comment type="similarity">
    <text evidence="2">Belongs to the short-chain dehydrogenases/reductases (SDR) family.</text>
</comment>
<evidence type="ECO:0000256" key="3">
    <source>
        <dbReference type="SAM" id="Phobius"/>
    </source>
</evidence>
<dbReference type="PRINTS" id="PR00080">
    <property type="entry name" value="SDRFAMILY"/>
</dbReference>
<dbReference type="Proteomes" id="UP001201812">
    <property type="component" value="Unassembled WGS sequence"/>
</dbReference>
<dbReference type="PANTHER" id="PTHR43157">
    <property type="entry name" value="PHOSPHATIDYLINOSITOL-GLYCAN BIOSYNTHESIS CLASS F PROTEIN-RELATED"/>
    <property type="match status" value="1"/>
</dbReference>
<proteinExistence type="inferred from homology"/>
<reference evidence="4" key="1">
    <citation type="submission" date="2022-01" db="EMBL/GenBank/DDBJ databases">
        <title>Genome Sequence Resource for Two Populations of Ditylenchus destructor, the Migratory Endoparasitic Phytonematode.</title>
        <authorList>
            <person name="Zhang H."/>
            <person name="Lin R."/>
            <person name="Xie B."/>
        </authorList>
    </citation>
    <scope>NUCLEOTIDE SEQUENCE</scope>
    <source>
        <strain evidence="4">BazhouSP</strain>
    </source>
</reference>
<dbReference type="SUPFAM" id="SSF51735">
    <property type="entry name" value="NAD(P)-binding Rossmann-fold domains"/>
    <property type="match status" value="1"/>
</dbReference>
<keyword evidence="1" id="KW-0560">Oxidoreductase</keyword>
<evidence type="ECO:0000256" key="1">
    <source>
        <dbReference type="ARBA" id="ARBA00023002"/>
    </source>
</evidence>
<dbReference type="InterPro" id="IPR002347">
    <property type="entry name" value="SDR_fam"/>
</dbReference>
<dbReference type="Gene3D" id="3.40.50.720">
    <property type="entry name" value="NAD(P)-binding Rossmann-like Domain"/>
    <property type="match status" value="1"/>
</dbReference>
<dbReference type="EMBL" id="JAKKPZ010000028">
    <property type="protein sequence ID" value="KAI1709951.1"/>
    <property type="molecule type" value="Genomic_DNA"/>
</dbReference>
<keyword evidence="5" id="KW-1185">Reference proteome</keyword>